<dbReference type="Proteomes" id="UP000188246">
    <property type="component" value="Chromosome"/>
</dbReference>
<proteinExistence type="predicted"/>
<dbReference type="GO" id="GO:0016020">
    <property type="term" value="C:membrane"/>
    <property type="evidence" value="ECO:0007669"/>
    <property type="project" value="InterPro"/>
</dbReference>
<protein>
    <submittedName>
        <fullName evidence="1">Uncharacterized protein</fullName>
    </submittedName>
</protein>
<gene>
    <name evidence="1" type="ORF">BW732_01720</name>
</gene>
<dbReference type="OrthoDB" id="2285053at2"/>
<keyword evidence="2" id="KW-1185">Reference proteome</keyword>
<evidence type="ECO:0000313" key="1">
    <source>
        <dbReference type="EMBL" id="AQP53067.1"/>
    </source>
</evidence>
<dbReference type="KEGG" id="vpi:BW732_01720"/>
<dbReference type="InterPro" id="IPR008523">
    <property type="entry name" value="DUF805"/>
</dbReference>
<name>A0A1Q2D448_9ENTE</name>
<dbReference type="EMBL" id="CP019609">
    <property type="protein sequence ID" value="AQP53067.1"/>
    <property type="molecule type" value="Genomic_DNA"/>
</dbReference>
<accession>A0A1Q2D448</accession>
<sequence length="193" mass="21562">MKKINEKGMVSFGQAFKDFWLGYIDFRGRSTRAGYWWAQLALCLIYAVVMLIMMITMVVSDSISALSIFGIMLLGLFTLAILVPSLALSVRRLRDTGIQSKTILGLYLVFFALSYTMAMLSYSSIISSVINQFSYGTHETIPMMMNYVSSPLLTFITILISLFISVCTVLPTGMFATNSKNPVLKALFYTKKA</sequence>
<reference evidence="1 2" key="1">
    <citation type="journal article" date="2010" name="Int. J. Syst. Evol. Microbiol.">
        <title>Vagococcus penaei sp. nov., isolated from spoilage microbiota of cooked shrimp (Penaeus vannamei).</title>
        <authorList>
            <person name="Jaffres E."/>
            <person name="Prevost H."/>
            <person name="Rossero A."/>
            <person name="Joffraud J.J."/>
            <person name="Dousset X."/>
        </authorList>
    </citation>
    <scope>NUCLEOTIDE SEQUENCE [LARGE SCALE GENOMIC DNA]</scope>
    <source>
        <strain evidence="1 2">CD276</strain>
    </source>
</reference>
<organism evidence="1 2">
    <name type="scientific">Vagococcus penaei</name>
    <dbReference type="NCBI Taxonomy" id="633807"/>
    <lineage>
        <taxon>Bacteria</taxon>
        <taxon>Bacillati</taxon>
        <taxon>Bacillota</taxon>
        <taxon>Bacilli</taxon>
        <taxon>Lactobacillales</taxon>
        <taxon>Enterococcaceae</taxon>
        <taxon>Vagococcus</taxon>
    </lineage>
</organism>
<dbReference type="RefSeq" id="WP_077275165.1">
    <property type="nucleotide sequence ID" value="NZ_CP019609.1"/>
</dbReference>
<dbReference type="AlphaFoldDB" id="A0A1Q2D448"/>
<evidence type="ECO:0000313" key="2">
    <source>
        <dbReference type="Proteomes" id="UP000188246"/>
    </source>
</evidence>
<dbReference type="Pfam" id="PF05656">
    <property type="entry name" value="DUF805"/>
    <property type="match status" value="1"/>
</dbReference>